<reference evidence="1 2" key="1">
    <citation type="submission" date="2018-02" db="EMBL/GenBank/DDBJ databases">
        <authorList>
            <person name="Cohen D.B."/>
            <person name="Kent A.D."/>
        </authorList>
    </citation>
    <scope>NUCLEOTIDE SEQUENCE [LARGE SCALE GENOMIC DNA]</scope>
    <source>
        <strain evidence="1 2">CCAP 1448/3</strain>
    </source>
</reference>
<protein>
    <recommendedName>
        <fullName evidence="3">DUF4926 domain-containing protein</fullName>
    </recommendedName>
</protein>
<organism evidence="1 2">
    <name type="scientific">Merismopedia glauca CCAP 1448/3</name>
    <dbReference type="NCBI Taxonomy" id="1296344"/>
    <lineage>
        <taxon>Bacteria</taxon>
        <taxon>Bacillati</taxon>
        <taxon>Cyanobacteriota</taxon>
        <taxon>Cyanophyceae</taxon>
        <taxon>Synechococcales</taxon>
        <taxon>Merismopediaceae</taxon>
        <taxon>Merismopedia</taxon>
    </lineage>
</organism>
<sequence>MTATFIKIPNFRQAQRVIFVGGEGIVRSYKPEAGSWAYLVEMPLGQEPDFGRVGAETMVVLTEADLRAA</sequence>
<keyword evidence="2" id="KW-1185">Reference proteome</keyword>
<dbReference type="Proteomes" id="UP000238762">
    <property type="component" value="Unassembled WGS sequence"/>
</dbReference>
<dbReference type="AlphaFoldDB" id="A0A2T1C441"/>
<dbReference type="OrthoDB" id="532730at2"/>
<dbReference type="EMBL" id="PVWJ01000045">
    <property type="protein sequence ID" value="PSB02938.1"/>
    <property type="molecule type" value="Genomic_DNA"/>
</dbReference>
<comment type="caution">
    <text evidence="1">The sequence shown here is derived from an EMBL/GenBank/DDBJ whole genome shotgun (WGS) entry which is preliminary data.</text>
</comment>
<proteinExistence type="predicted"/>
<dbReference type="RefSeq" id="WP_106288667.1">
    <property type="nucleotide sequence ID" value="NZ_CAWNTC010000031.1"/>
</dbReference>
<name>A0A2T1C441_9CYAN</name>
<evidence type="ECO:0000313" key="1">
    <source>
        <dbReference type="EMBL" id="PSB02938.1"/>
    </source>
</evidence>
<accession>A0A2T1C441</accession>
<gene>
    <name evidence="1" type="ORF">C7B64_10855</name>
</gene>
<evidence type="ECO:0000313" key="2">
    <source>
        <dbReference type="Proteomes" id="UP000238762"/>
    </source>
</evidence>
<evidence type="ECO:0008006" key="3">
    <source>
        <dbReference type="Google" id="ProtNLM"/>
    </source>
</evidence>
<reference evidence="1 2" key="2">
    <citation type="submission" date="2018-03" db="EMBL/GenBank/DDBJ databases">
        <title>The ancient ancestry and fast evolution of plastids.</title>
        <authorList>
            <person name="Moore K.R."/>
            <person name="Magnabosco C."/>
            <person name="Momper L."/>
            <person name="Gold D.A."/>
            <person name="Bosak T."/>
            <person name="Fournier G.P."/>
        </authorList>
    </citation>
    <scope>NUCLEOTIDE SEQUENCE [LARGE SCALE GENOMIC DNA]</scope>
    <source>
        <strain evidence="1 2">CCAP 1448/3</strain>
    </source>
</reference>